<dbReference type="InterPro" id="IPR001509">
    <property type="entry name" value="Epimerase_deHydtase"/>
</dbReference>
<proteinExistence type="predicted"/>
<dbReference type="AlphaFoldDB" id="A0A2H3NPR2"/>
<comment type="caution">
    <text evidence="2">The sequence shown here is derived from an EMBL/GenBank/DDBJ whole genome shotgun (WGS) entry which is preliminary data.</text>
</comment>
<dbReference type="PANTHER" id="PTHR43245:SF23">
    <property type="entry name" value="NAD(P)-BINDING DOMAIN-CONTAINING PROTEIN"/>
    <property type="match status" value="1"/>
</dbReference>
<feature type="domain" description="NAD-dependent epimerase/dehydratase" evidence="1">
    <location>
        <begin position="3"/>
        <end position="238"/>
    </location>
</feature>
<dbReference type="InterPro" id="IPR036291">
    <property type="entry name" value="NAD(P)-bd_dom_sf"/>
</dbReference>
<dbReference type="PANTHER" id="PTHR43245">
    <property type="entry name" value="BIFUNCTIONAL POLYMYXIN RESISTANCE PROTEIN ARNA"/>
    <property type="match status" value="1"/>
</dbReference>
<evidence type="ECO:0000313" key="3">
    <source>
        <dbReference type="Proteomes" id="UP000221024"/>
    </source>
</evidence>
<evidence type="ECO:0000259" key="1">
    <source>
        <dbReference type="Pfam" id="PF01370"/>
    </source>
</evidence>
<organism evidence="2 3">
    <name type="scientific">Longimonas halophila</name>
    <dbReference type="NCBI Taxonomy" id="1469170"/>
    <lineage>
        <taxon>Bacteria</taxon>
        <taxon>Pseudomonadati</taxon>
        <taxon>Rhodothermota</taxon>
        <taxon>Rhodothermia</taxon>
        <taxon>Rhodothermales</taxon>
        <taxon>Salisaetaceae</taxon>
        <taxon>Longimonas</taxon>
    </lineage>
</organism>
<gene>
    <name evidence="2" type="ORF">CRI93_00590</name>
</gene>
<reference evidence="2 3" key="1">
    <citation type="submission" date="2017-10" db="EMBL/GenBank/DDBJ databases">
        <title>Draft genome of Longimonas halophila.</title>
        <authorList>
            <person name="Goh K.M."/>
            <person name="Shamsir M.S."/>
            <person name="Lim S.W."/>
        </authorList>
    </citation>
    <scope>NUCLEOTIDE SEQUENCE [LARGE SCALE GENOMIC DNA]</scope>
    <source>
        <strain evidence="2 3">KCTC 42399</strain>
    </source>
</reference>
<dbReference type="CDD" id="cd08946">
    <property type="entry name" value="SDR_e"/>
    <property type="match status" value="1"/>
</dbReference>
<dbReference type="Gene3D" id="3.40.50.720">
    <property type="entry name" value="NAD(P)-binding Rossmann-like Domain"/>
    <property type="match status" value="1"/>
</dbReference>
<accession>A0A2H3NPR2</accession>
<dbReference type="OrthoDB" id="9801785at2"/>
<dbReference type="Pfam" id="PF01370">
    <property type="entry name" value="Epimerase"/>
    <property type="match status" value="1"/>
</dbReference>
<dbReference type="RefSeq" id="WP_098060660.1">
    <property type="nucleotide sequence ID" value="NZ_PDEP01000001.1"/>
</dbReference>
<dbReference type="InterPro" id="IPR050177">
    <property type="entry name" value="Lipid_A_modif_metabolic_enz"/>
</dbReference>
<dbReference type="SUPFAM" id="SSF51735">
    <property type="entry name" value="NAD(P)-binding Rossmann-fold domains"/>
    <property type="match status" value="1"/>
</dbReference>
<evidence type="ECO:0000313" key="2">
    <source>
        <dbReference type="EMBL" id="PEN09261.1"/>
    </source>
</evidence>
<dbReference type="EMBL" id="PDEP01000001">
    <property type="protein sequence ID" value="PEN09261.1"/>
    <property type="molecule type" value="Genomic_DNA"/>
</dbReference>
<keyword evidence="3" id="KW-1185">Reference proteome</keyword>
<name>A0A2H3NPR2_9BACT</name>
<protein>
    <submittedName>
        <fullName evidence="2">NAD-dependent dehydratase</fullName>
    </submittedName>
</protein>
<dbReference type="Proteomes" id="UP000221024">
    <property type="component" value="Unassembled WGS sequence"/>
</dbReference>
<sequence>MTVLVTGSQGYIGYPLVQRLHKRGYTVIGLDTGYYASGTLFESDWPTGVRQHWKDIRSITPDDLVGVDAVCHLAELSNDPLGQHNEANTYAINHGGTVRLARLAKAAGVERFVYTSSCSVYGLPNGELFKTEDSPVHPLTAYARCKVLVENDVGALADDTFSPTFLRNATAYGPSPRQRFDIVLNNLSGVAYTTGVIDMQSDGTPWRPLVHVDDICQAIACTLEAPHDAIHNEVFNVGASTENYQVRDIVDIVAQTLPQCRVSTGCSDGDDRSYRVSFDKIATQLPGFEPQFTLADGARQLVGLYQTIDLTPDVFRFRAFTRLKQLQYLLSTGQLDEQFFWRQPVERSIPSSLSV</sequence>